<keyword evidence="7" id="KW-1185">Reference proteome</keyword>
<dbReference type="GO" id="GO:0016628">
    <property type="term" value="F:oxidoreductase activity, acting on the CH-CH group of donors, NAD or NADP as acceptor"/>
    <property type="evidence" value="ECO:0007669"/>
    <property type="project" value="InterPro"/>
</dbReference>
<evidence type="ECO:0000256" key="2">
    <source>
        <dbReference type="ARBA" id="ARBA00023002"/>
    </source>
</evidence>
<dbReference type="GO" id="GO:0051287">
    <property type="term" value="F:NAD binding"/>
    <property type="evidence" value="ECO:0007669"/>
    <property type="project" value="InterPro"/>
</dbReference>
<dbReference type="InterPro" id="IPR017476">
    <property type="entry name" value="UDP-Glc/GDP-Man"/>
</dbReference>
<feature type="domain" description="UDP-glucose/GDP-mannose dehydrogenase C-terminal" evidence="5">
    <location>
        <begin position="299"/>
        <end position="391"/>
    </location>
</feature>
<dbReference type="InterPro" id="IPR014026">
    <property type="entry name" value="UDP-Glc/GDP-Man_DH_dimer"/>
</dbReference>
<dbReference type="InterPro" id="IPR001732">
    <property type="entry name" value="UDP-Glc/GDP-Man_DH_N"/>
</dbReference>
<evidence type="ECO:0000256" key="4">
    <source>
        <dbReference type="PIRNR" id="PIRNR000124"/>
    </source>
</evidence>
<dbReference type="SUPFAM" id="SSF52413">
    <property type="entry name" value="UDP-glucose/GDP-mannose dehydrogenase C-terminal domain"/>
    <property type="match status" value="1"/>
</dbReference>
<comment type="similarity">
    <text evidence="1 4">Belongs to the UDP-glucose/GDP-mannose dehydrogenase family.</text>
</comment>
<dbReference type="InterPro" id="IPR028359">
    <property type="entry name" value="UDP_ManNAc/GlcNAc_DH"/>
</dbReference>
<dbReference type="InterPro" id="IPR036220">
    <property type="entry name" value="UDP-Glc/GDP-Man_DH_C_sf"/>
</dbReference>
<dbReference type="Gene3D" id="3.40.50.720">
    <property type="entry name" value="NAD(P)-binding Rossmann-like Domain"/>
    <property type="match status" value="2"/>
</dbReference>
<dbReference type="InterPro" id="IPR036291">
    <property type="entry name" value="NAD(P)-bd_dom_sf"/>
</dbReference>
<dbReference type="PIRSF" id="PIRSF000124">
    <property type="entry name" value="UDPglc_GDPman_dh"/>
    <property type="match status" value="1"/>
</dbReference>
<proteinExistence type="inferred from homology"/>
<dbReference type="SUPFAM" id="SSF48179">
    <property type="entry name" value="6-phosphogluconate dehydrogenase C-terminal domain-like"/>
    <property type="match status" value="1"/>
</dbReference>
<dbReference type="PANTHER" id="PTHR43491">
    <property type="entry name" value="UDP-N-ACETYL-D-MANNOSAMINE DEHYDROGENASE"/>
    <property type="match status" value="1"/>
</dbReference>
<evidence type="ECO:0000256" key="3">
    <source>
        <dbReference type="ARBA" id="ARBA00023027"/>
    </source>
</evidence>
<dbReference type="InterPro" id="IPR014027">
    <property type="entry name" value="UDP-Glc/GDP-Man_DH_C"/>
</dbReference>
<dbReference type="Pfam" id="PF00984">
    <property type="entry name" value="UDPG_MGDP_dh"/>
    <property type="match status" value="1"/>
</dbReference>
<dbReference type="Pfam" id="PF03721">
    <property type="entry name" value="UDPG_MGDP_dh_N"/>
    <property type="match status" value="1"/>
</dbReference>
<dbReference type="EMBL" id="JAPDRN010000065">
    <property type="protein sequence ID" value="KAJ9630043.1"/>
    <property type="molecule type" value="Genomic_DNA"/>
</dbReference>
<protein>
    <recommendedName>
        <fullName evidence="5">UDP-glucose/GDP-mannose dehydrogenase C-terminal domain-containing protein</fullName>
    </recommendedName>
</protein>
<keyword evidence="2" id="KW-0560">Oxidoreductase</keyword>
<organism evidence="6 7">
    <name type="scientific">Knufia peltigerae</name>
    <dbReference type="NCBI Taxonomy" id="1002370"/>
    <lineage>
        <taxon>Eukaryota</taxon>
        <taxon>Fungi</taxon>
        <taxon>Dikarya</taxon>
        <taxon>Ascomycota</taxon>
        <taxon>Pezizomycotina</taxon>
        <taxon>Eurotiomycetes</taxon>
        <taxon>Chaetothyriomycetidae</taxon>
        <taxon>Chaetothyriales</taxon>
        <taxon>Trichomeriaceae</taxon>
        <taxon>Knufia</taxon>
    </lineage>
</organism>
<evidence type="ECO:0000313" key="7">
    <source>
        <dbReference type="Proteomes" id="UP001172681"/>
    </source>
</evidence>
<dbReference type="PIRSF" id="PIRSF500136">
    <property type="entry name" value="UDP_ManNAc_DH"/>
    <property type="match status" value="1"/>
</dbReference>
<dbReference type="SUPFAM" id="SSF51735">
    <property type="entry name" value="NAD(P)-binding Rossmann-fold domains"/>
    <property type="match status" value="1"/>
</dbReference>
<name>A0AA38XZ89_9EURO</name>
<keyword evidence="3" id="KW-0520">NAD</keyword>
<dbReference type="GO" id="GO:0016616">
    <property type="term" value="F:oxidoreductase activity, acting on the CH-OH group of donors, NAD or NADP as acceptor"/>
    <property type="evidence" value="ECO:0007669"/>
    <property type="project" value="InterPro"/>
</dbReference>
<dbReference type="Proteomes" id="UP001172681">
    <property type="component" value="Unassembled WGS sequence"/>
</dbReference>
<sequence length="393" mass="43531">MTISYKTGKVAIVGVGYVGESLLREFSSAHPTIGFDISESRMKYLRSEYGGDKNITLTSEESMLGQAEHFLISVPTLMKPDHSVDMSYIKSALSTVFRHAKTGSTIVIESTVSVGTTRQLFSAVQHLFNCGMSPERVDPGRTFPAPHDIPKVISGLTPQSLDVITRLYSSVYNHVVPVTVPEVAEMTKLFENCYRMINIAYVNEVSDACRTLGLDPNEVIDAAATKPYGFQVFRPGLGVGGHCIPVNPSYLLQTCPDLPILEHSTKLMRNRPAKLAREMHEHCSSTKFASTPDLHPRVLVIGVGFKPGQSVLSHSPGLDFASELKNLGCDRLAFYDPLVPQETVSWMEKLEDDAFTPTELVSEFDVIAVCTRQHRVDFKLLDNLPENMVWSYD</sequence>
<dbReference type="PANTHER" id="PTHR43491:SF2">
    <property type="entry name" value="UDP-N-ACETYL-D-MANNOSAMINE DEHYDROGENASE"/>
    <property type="match status" value="1"/>
</dbReference>
<evidence type="ECO:0000256" key="1">
    <source>
        <dbReference type="ARBA" id="ARBA00006601"/>
    </source>
</evidence>
<evidence type="ECO:0000259" key="5">
    <source>
        <dbReference type="SMART" id="SM00984"/>
    </source>
</evidence>
<dbReference type="NCBIfam" id="TIGR03026">
    <property type="entry name" value="NDP-sugDHase"/>
    <property type="match status" value="1"/>
</dbReference>
<comment type="caution">
    <text evidence="6">The sequence shown here is derived from an EMBL/GenBank/DDBJ whole genome shotgun (WGS) entry which is preliminary data.</text>
</comment>
<dbReference type="SMART" id="SM00984">
    <property type="entry name" value="UDPG_MGDP_dh_C"/>
    <property type="match status" value="1"/>
</dbReference>
<gene>
    <name evidence="6" type="ORF">H2204_008698</name>
</gene>
<dbReference type="AlphaFoldDB" id="A0AA38XZ89"/>
<evidence type="ECO:0000313" key="6">
    <source>
        <dbReference type="EMBL" id="KAJ9630043.1"/>
    </source>
</evidence>
<dbReference type="GO" id="GO:0000271">
    <property type="term" value="P:polysaccharide biosynthetic process"/>
    <property type="evidence" value="ECO:0007669"/>
    <property type="project" value="InterPro"/>
</dbReference>
<accession>A0AA38XZ89</accession>
<reference evidence="6" key="1">
    <citation type="submission" date="2022-10" db="EMBL/GenBank/DDBJ databases">
        <title>Culturing micro-colonial fungi from biological soil crusts in the Mojave desert and describing Neophaeococcomyces mojavensis, and introducing the new genera and species Taxawa tesnikishii.</title>
        <authorList>
            <person name="Kurbessoian T."/>
            <person name="Stajich J.E."/>
        </authorList>
    </citation>
    <scope>NUCLEOTIDE SEQUENCE</scope>
    <source>
        <strain evidence="6">TK_35</strain>
    </source>
</reference>
<dbReference type="InterPro" id="IPR008927">
    <property type="entry name" value="6-PGluconate_DH-like_C_sf"/>
</dbReference>